<dbReference type="OrthoDB" id="694791at2759"/>
<evidence type="ECO:0000256" key="1">
    <source>
        <dbReference type="SAM" id="MobiDB-lite"/>
    </source>
</evidence>
<organism evidence="2 3">
    <name type="scientific">Miscanthus lutarioriparius</name>
    <dbReference type="NCBI Taxonomy" id="422564"/>
    <lineage>
        <taxon>Eukaryota</taxon>
        <taxon>Viridiplantae</taxon>
        <taxon>Streptophyta</taxon>
        <taxon>Embryophyta</taxon>
        <taxon>Tracheophyta</taxon>
        <taxon>Spermatophyta</taxon>
        <taxon>Magnoliopsida</taxon>
        <taxon>Liliopsida</taxon>
        <taxon>Poales</taxon>
        <taxon>Poaceae</taxon>
        <taxon>PACMAD clade</taxon>
        <taxon>Panicoideae</taxon>
        <taxon>Andropogonodae</taxon>
        <taxon>Andropogoneae</taxon>
        <taxon>Saccharinae</taxon>
        <taxon>Miscanthus</taxon>
    </lineage>
</organism>
<proteinExistence type="predicted"/>
<keyword evidence="3" id="KW-1185">Reference proteome</keyword>
<dbReference type="AlphaFoldDB" id="A0A811RH72"/>
<feature type="compositionally biased region" description="Acidic residues" evidence="1">
    <location>
        <begin position="301"/>
        <end position="326"/>
    </location>
</feature>
<comment type="caution">
    <text evidence="2">The sequence shown here is derived from an EMBL/GenBank/DDBJ whole genome shotgun (WGS) entry which is preliminary data.</text>
</comment>
<protein>
    <recommendedName>
        <fullName evidence="4">DUF4283 domain-containing protein</fullName>
    </recommendedName>
</protein>
<evidence type="ECO:0008006" key="4">
    <source>
        <dbReference type="Google" id="ProtNLM"/>
    </source>
</evidence>
<accession>A0A811RH72</accession>
<name>A0A811RH72_9POAL</name>
<reference evidence="2" key="1">
    <citation type="submission" date="2020-10" db="EMBL/GenBank/DDBJ databases">
        <authorList>
            <person name="Han B."/>
            <person name="Lu T."/>
            <person name="Zhao Q."/>
            <person name="Huang X."/>
            <person name="Zhao Y."/>
        </authorList>
    </citation>
    <scope>NUCLEOTIDE SEQUENCE</scope>
</reference>
<dbReference type="Proteomes" id="UP000604825">
    <property type="component" value="Unassembled WGS sequence"/>
</dbReference>
<gene>
    <name evidence="2" type="ORF">NCGR_LOCUS52677</name>
</gene>
<evidence type="ECO:0000313" key="2">
    <source>
        <dbReference type="EMBL" id="CAD6269373.1"/>
    </source>
</evidence>
<dbReference type="PANTHER" id="PTHR33170">
    <property type="entry name" value="DUF4283 DOMAIN-CONTAINING PROTEIN-RELATED"/>
    <property type="match status" value="1"/>
</dbReference>
<evidence type="ECO:0000313" key="3">
    <source>
        <dbReference type="Proteomes" id="UP000604825"/>
    </source>
</evidence>
<feature type="region of interest" description="Disordered" evidence="1">
    <location>
        <begin position="290"/>
        <end position="351"/>
    </location>
</feature>
<sequence>MAEGGSGFGRRSPDVRLLSARFVLLLRRRRTTRLGIRSNSDGRTPAEGRERLVLLLRPVRSSSKHRPSNLNNHNLHRGEYLNRGVCKWKSEHPVATFVGSASLGLGFYHLEVPSVESTQWLDLTNCGVVRVKTGQITLAELEVELSDIYIRDWPWQIRELEPGRFLVRFPPHKRVSDIKNYPSFNLRKEGVQVEVLEWIGDLEPHSELEEVWVEMRGIPPRYHHWKVFAQIASGFGLLTDVDWSTVFKTFYEVVRVKVACKGWKKIPRQRLYEMGMKLYVVELTVENEEEDTKAANGKGNDDDDGGGDNGDQDNDEEADDLDDSNDDFMKTSKPVEEIKEQTPKNTTQKNTGYKTVSLDMISDEETGKVVLQPSYFDVAQVLEGNVNQSVGSTSLKESSPKIHNIEITECEGTNKPATEKAKSTLEGGSGVNSWRTPEINQAQKSDYHIVGNKFYSLVNEESHHSKLEEFR</sequence>
<feature type="compositionally biased region" description="Basic and acidic residues" evidence="1">
    <location>
        <begin position="327"/>
        <end position="342"/>
    </location>
</feature>
<dbReference type="EMBL" id="CAJGYO010000015">
    <property type="protein sequence ID" value="CAD6269373.1"/>
    <property type="molecule type" value="Genomic_DNA"/>
</dbReference>